<dbReference type="GeneID" id="78821495"/>
<keyword evidence="3" id="KW-1185">Reference proteome</keyword>
<comment type="caution">
    <text evidence="2">The sequence shown here is derived from an EMBL/GenBank/DDBJ whole genome shotgun (WGS) entry which is preliminary data.</text>
</comment>
<dbReference type="Proteomes" id="UP001596432">
    <property type="component" value="Unassembled WGS sequence"/>
</dbReference>
<keyword evidence="1" id="KW-0812">Transmembrane</keyword>
<keyword evidence="1" id="KW-1133">Transmembrane helix</keyword>
<sequence length="65" mass="6242">MAPALHATPLRAAAMAFVAGVLAVTAFGIVVAGDSPERAALGSLGYAVGGAIGVYIAYAAPGVDL</sequence>
<evidence type="ECO:0000256" key="1">
    <source>
        <dbReference type="SAM" id="Phobius"/>
    </source>
</evidence>
<keyword evidence="1" id="KW-0472">Membrane</keyword>
<evidence type="ECO:0000313" key="3">
    <source>
        <dbReference type="Proteomes" id="UP001596432"/>
    </source>
</evidence>
<reference evidence="2 3" key="1">
    <citation type="journal article" date="2019" name="Int. J. Syst. Evol. Microbiol.">
        <title>The Global Catalogue of Microorganisms (GCM) 10K type strain sequencing project: providing services to taxonomists for standard genome sequencing and annotation.</title>
        <authorList>
            <consortium name="The Broad Institute Genomics Platform"/>
            <consortium name="The Broad Institute Genome Sequencing Center for Infectious Disease"/>
            <person name="Wu L."/>
            <person name="Ma J."/>
        </authorList>
    </citation>
    <scope>NUCLEOTIDE SEQUENCE [LARGE SCALE GENOMIC DNA]</scope>
    <source>
        <strain evidence="2 3">XZYJT29</strain>
    </source>
</reference>
<accession>A0ABD5Y4E3</accession>
<proteinExistence type="predicted"/>
<dbReference type="RefSeq" id="WP_274322274.1">
    <property type="nucleotide sequence ID" value="NZ_CP118158.1"/>
</dbReference>
<dbReference type="EMBL" id="JBHTAS010000001">
    <property type="protein sequence ID" value="MFC7141186.1"/>
    <property type="molecule type" value="Genomic_DNA"/>
</dbReference>
<dbReference type="AlphaFoldDB" id="A0ABD5Y4E3"/>
<feature type="transmembrane region" description="Helical" evidence="1">
    <location>
        <begin position="12"/>
        <end position="32"/>
    </location>
</feature>
<name>A0ABD5Y4E3_9EURY</name>
<feature type="transmembrane region" description="Helical" evidence="1">
    <location>
        <begin position="39"/>
        <end position="60"/>
    </location>
</feature>
<protein>
    <submittedName>
        <fullName evidence="2">Uncharacterized protein</fullName>
    </submittedName>
</protein>
<organism evidence="2 3">
    <name type="scientific">Halosimplex aquaticum</name>
    <dbReference type="NCBI Taxonomy" id="3026162"/>
    <lineage>
        <taxon>Archaea</taxon>
        <taxon>Methanobacteriati</taxon>
        <taxon>Methanobacteriota</taxon>
        <taxon>Stenosarchaea group</taxon>
        <taxon>Halobacteria</taxon>
        <taxon>Halobacteriales</taxon>
        <taxon>Haloarculaceae</taxon>
        <taxon>Halosimplex</taxon>
    </lineage>
</organism>
<gene>
    <name evidence="2" type="ORF">ACFQMA_15280</name>
</gene>
<evidence type="ECO:0000313" key="2">
    <source>
        <dbReference type="EMBL" id="MFC7141186.1"/>
    </source>
</evidence>